<feature type="compositionally biased region" description="Low complexity" evidence="1">
    <location>
        <begin position="118"/>
        <end position="131"/>
    </location>
</feature>
<feature type="region of interest" description="Disordered" evidence="1">
    <location>
        <begin position="118"/>
        <end position="141"/>
    </location>
</feature>
<evidence type="ECO:0000256" key="1">
    <source>
        <dbReference type="SAM" id="MobiDB-lite"/>
    </source>
</evidence>
<evidence type="ECO:0000313" key="3">
    <source>
        <dbReference type="Proteomes" id="UP000029558"/>
    </source>
</evidence>
<dbReference type="Proteomes" id="UP000029558">
    <property type="component" value="Chromosome"/>
</dbReference>
<organism evidence="2 3">
    <name type="scientific">Piscirickettsia salmonis</name>
    <dbReference type="NCBI Taxonomy" id="1238"/>
    <lineage>
        <taxon>Bacteria</taxon>
        <taxon>Pseudomonadati</taxon>
        <taxon>Pseudomonadota</taxon>
        <taxon>Gammaproteobacteria</taxon>
        <taxon>Thiotrichales</taxon>
        <taxon>Piscirickettsiaceae</taxon>
        <taxon>Piscirickettsia</taxon>
    </lineage>
</organism>
<name>A0AAC8ZPV3_PISSA</name>
<gene>
    <name evidence="2" type="ORF">KU39_2689</name>
</gene>
<sequence>MALNSKFLALFNNALENYNLNKTVSISEFVKKSLGKEIKNVKDLEVATKYLEAYFFYDKTTKIDKDEEVYKDIKNLLISEDEKYQEKIKEKISYIVDYESFCLKKIEQKSKKIINQDDNLTVNNNNPNNQPKGSQGFSILPGKHPGPISKEDWIEKIKKEFSHRNELSLEFNHDSTFVTIRDKKTSGAFQIDIHRGICVNFADKANIRLAVETAIKRGSLTFEPTLDASVAKNVFDVLMEFGVPLQKIKKCNPKNNVVEKLVKGEENKKNLPTIFLNNQHNKTNNKVKSIDEKNTVEP</sequence>
<dbReference type="AlphaFoldDB" id="A0AAC8ZPV3"/>
<reference evidence="2 3" key="1">
    <citation type="journal article" date="2014" name="Genome Announc.">
        <title>Comparative Genome Analysis of Two Isolates of the Fish Pathogen Piscirickettsia salmonis from Different Hosts Reveals Major Differences in Virulence-Associated Secretion Systems.</title>
        <authorList>
            <person name="Bohle H."/>
            <person name="Henriquez P."/>
            <person name="Grothusen H."/>
            <person name="Navas E."/>
            <person name="Sandoval A."/>
            <person name="Bustamante F."/>
            <person name="Bustos P."/>
            <person name="Mancilla M."/>
        </authorList>
    </citation>
    <scope>NUCLEOTIDE SEQUENCE [LARGE SCALE GENOMIC DNA]</scope>
    <source>
        <strain evidence="3">B1-32597</strain>
    </source>
</reference>
<dbReference type="RefSeq" id="WP_027242655.1">
    <property type="nucleotide sequence ID" value="NZ_CP012508.1"/>
</dbReference>
<evidence type="ECO:0000313" key="2">
    <source>
        <dbReference type="EMBL" id="ALB23865.1"/>
    </source>
</evidence>
<accession>A0AAC8ZPV3</accession>
<dbReference type="EMBL" id="CP012508">
    <property type="protein sequence ID" value="ALB23865.1"/>
    <property type="molecule type" value="Genomic_DNA"/>
</dbReference>
<protein>
    <submittedName>
        <fullName evidence="2">Uncharacterized protein</fullName>
    </submittedName>
</protein>
<proteinExistence type="predicted"/>